<dbReference type="PANTHER" id="PTHR38593:SF1">
    <property type="entry name" value="BLR2558 PROTEIN"/>
    <property type="match status" value="1"/>
</dbReference>
<reference evidence="2 3" key="1">
    <citation type="submission" date="2020-08" db="EMBL/GenBank/DDBJ databases">
        <title>Genomic Encyclopedia of Type Strains, Phase IV (KMG-IV): sequencing the most valuable type-strain genomes for metagenomic binning, comparative biology and taxonomic classification.</title>
        <authorList>
            <person name="Goeker M."/>
        </authorList>
    </citation>
    <scope>NUCLEOTIDE SEQUENCE [LARGE SCALE GENOMIC DNA]</scope>
    <source>
        <strain evidence="2 3">DSM 45385</strain>
    </source>
</reference>
<dbReference type="PANTHER" id="PTHR38593">
    <property type="entry name" value="BLR2558 PROTEIN"/>
    <property type="match status" value="1"/>
</dbReference>
<keyword evidence="3" id="KW-1185">Reference proteome</keyword>
<evidence type="ECO:0000259" key="1">
    <source>
        <dbReference type="Pfam" id="PF13628"/>
    </source>
</evidence>
<dbReference type="Pfam" id="PF13628">
    <property type="entry name" value="DUF4142"/>
    <property type="match status" value="1"/>
</dbReference>
<dbReference type="InterPro" id="IPR025419">
    <property type="entry name" value="DUF4142"/>
</dbReference>
<feature type="domain" description="DUF4142" evidence="1">
    <location>
        <begin position="53"/>
        <end position="185"/>
    </location>
</feature>
<organism evidence="2 3">
    <name type="scientific">Nonomuraea endophytica</name>
    <dbReference type="NCBI Taxonomy" id="714136"/>
    <lineage>
        <taxon>Bacteria</taxon>
        <taxon>Bacillati</taxon>
        <taxon>Actinomycetota</taxon>
        <taxon>Actinomycetes</taxon>
        <taxon>Streptosporangiales</taxon>
        <taxon>Streptosporangiaceae</taxon>
        <taxon>Nonomuraea</taxon>
    </lineage>
</organism>
<proteinExistence type="predicted"/>
<dbReference type="Proteomes" id="UP000568380">
    <property type="component" value="Unassembled WGS sequence"/>
</dbReference>
<dbReference type="Gene3D" id="1.20.1260.10">
    <property type="match status" value="1"/>
</dbReference>
<evidence type="ECO:0000313" key="3">
    <source>
        <dbReference type="Proteomes" id="UP000568380"/>
    </source>
</evidence>
<name>A0A7W7ZVT3_9ACTN</name>
<protein>
    <submittedName>
        <fullName evidence="2">Putative outer membrane protein</fullName>
    </submittedName>
</protein>
<sequence>MRRFRRRLGAGEFFMLGSFAVAAVVTVLLVLPPGSTTAQAGWTMTDSGPLGPADRDLLIKVRQAGLWEIPTSQQAQQRGQSARLKEVAGHIIEDHLKLDVEVRAVAAELDVALPSTASADQQTWMAQISAASAADYDREYTNLLRQAHGKVFAVVAAVRAGTRNDEVRKFAAKANAAVLRHMTLLESIGLVNYSDLPEPQAPR</sequence>
<gene>
    <name evidence="2" type="ORF">HNR40_000133</name>
</gene>
<dbReference type="RefSeq" id="WP_184957690.1">
    <property type="nucleotide sequence ID" value="NZ_JACHIN010000001.1"/>
</dbReference>
<evidence type="ECO:0000313" key="2">
    <source>
        <dbReference type="EMBL" id="MBB5074687.1"/>
    </source>
</evidence>
<dbReference type="InterPro" id="IPR012347">
    <property type="entry name" value="Ferritin-like"/>
</dbReference>
<comment type="caution">
    <text evidence="2">The sequence shown here is derived from an EMBL/GenBank/DDBJ whole genome shotgun (WGS) entry which is preliminary data.</text>
</comment>
<dbReference type="AlphaFoldDB" id="A0A7W7ZVT3"/>
<accession>A0A7W7ZVT3</accession>
<dbReference type="EMBL" id="JACHIN010000001">
    <property type="protein sequence ID" value="MBB5074687.1"/>
    <property type="molecule type" value="Genomic_DNA"/>
</dbReference>